<dbReference type="Gene3D" id="1.20.120.1190">
    <property type="match status" value="1"/>
</dbReference>
<evidence type="ECO:0000313" key="4">
    <source>
        <dbReference type="EMBL" id="OIR22795.1"/>
    </source>
</evidence>
<name>A0A1J5TRK1_9ARCH</name>
<organism evidence="4 5">
    <name type="scientific">Marine Group III euryarchaeote CG-Epi2</name>
    <dbReference type="NCBI Taxonomy" id="1888996"/>
    <lineage>
        <taxon>Archaea</taxon>
        <taxon>Methanobacteriati</taxon>
        <taxon>Thermoplasmatota</taxon>
        <taxon>Thermoplasmata</taxon>
        <taxon>Candidatus Thermoprofundales</taxon>
    </lineage>
</organism>
<dbReference type="Pfam" id="PF02421">
    <property type="entry name" value="FeoB_N"/>
    <property type="match status" value="1"/>
</dbReference>
<dbReference type="SUPFAM" id="SSF52540">
    <property type="entry name" value="P-loop containing nucleoside triphosphate hydrolases"/>
    <property type="match status" value="1"/>
</dbReference>
<keyword evidence="2" id="KW-0342">GTP-binding</keyword>
<evidence type="ECO:0000256" key="2">
    <source>
        <dbReference type="ARBA" id="ARBA00023134"/>
    </source>
</evidence>
<dbReference type="InterPro" id="IPR006073">
    <property type="entry name" value="GTP-bd"/>
</dbReference>
<dbReference type="InterPro" id="IPR030389">
    <property type="entry name" value="G_FEOB_dom"/>
</dbReference>
<proteinExistence type="predicted"/>
<dbReference type="GO" id="GO:0005525">
    <property type="term" value="F:GTP binding"/>
    <property type="evidence" value="ECO:0007669"/>
    <property type="project" value="UniProtKB-KW"/>
</dbReference>
<feature type="domain" description="OBG-type G" evidence="3">
    <location>
        <begin position="163"/>
        <end position="322"/>
    </location>
</feature>
<dbReference type="InterPro" id="IPR031167">
    <property type="entry name" value="G_OBG"/>
</dbReference>
<gene>
    <name evidence="4" type="ORF">BET99_03595</name>
</gene>
<dbReference type="InterPro" id="IPR041623">
    <property type="entry name" value="NOG1_N"/>
</dbReference>
<dbReference type="CDD" id="cd01897">
    <property type="entry name" value="NOG"/>
    <property type="match status" value="1"/>
</dbReference>
<dbReference type="EMBL" id="MIYZ01000006">
    <property type="protein sequence ID" value="OIR22795.1"/>
    <property type="molecule type" value="Genomic_DNA"/>
</dbReference>
<dbReference type="Pfam" id="PF06858">
    <property type="entry name" value="NOG1"/>
    <property type="match status" value="1"/>
</dbReference>
<dbReference type="PROSITE" id="PS51710">
    <property type="entry name" value="G_OBG"/>
    <property type="match status" value="1"/>
</dbReference>
<reference evidence="4 5" key="1">
    <citation type="submission" date="2016-08" db="EMBL/GenBank/DDBJ databases">
        <title>New Insights into Marine Group III Euryarchaeota, from dark to light.</title>
        <authorList>
            <person name="Haro-Moreno J.M."/>
            <person name="Rodriguez-Valera F."/>
            <person name="Lopez-Garcia P."/>
            <person name="Moreira D."/>
            <person name="Martin-Cuadrado A.B."/>
        </authorList>
    </citation>
    <scope>NUCLEOTIDE SEQUENCE [LARGE SCALE GENOMIC DNA]</scope>
    <source>
        <strain evidence="4">CG-Epi2</strain>
    </source>
</reference>
<comment type="caution">
    <text evidence="4">The sequence shown here is derived from an EMBL/GenBank/DDBJ whole genome shotgun (WGS) entry which is preliminary data.</text>
</comment>
<dbReference type="InterPro" id="IPR027417">
    <property type="entry name" value="P-loop_NTPase"/>
</dbReference>
<dbReference type="Gene3D" id="3.40.50.300">
    <property type="entry name" value="P-loop containing nucleotide triphosphate hydrolases"/>
    <property type="match status" value="1"/>
</dbReference>
<dbReference type="PANTHER" id="PTHR45759">
    <property type="entry name" value="NUCLEOLAR GTP-BINDING PROTEIN 1"/>
    <property type="match status" value="1"/>
</dbReference>
<dbReference type="InterPro" id="IPR010674">
    <property type="entry name" value="NOG1_Rossman_fold_dom"/>
</dbReference>
<dbReference type="PRINTS" id="PR00326">
    <property type="entry name" value="GTP1OBG"/>
</dbReference>
<dbReference type="Pfam" id="PF17835">
    <property type="entry name" value="NOG1_N"/>
    <property type="match status" value="1"/>
</dbReference>
<keyword evidence="1" id="KW-0547">Nucleotide-binding</keyword>
<evidence type="ECO:0000256" key="1">
    <source>
        <dbReference type="ARBA" id="ARBA00022741"/>
    </source>
</evidence>
<evidence type="ECO:0000313" key="5">
    <source>
        <dbReference type="Proteomes" id="UP000183615"/>
    </source>
</evidence>
<protein>
    <recommendedName>
        <fullName evidence="3">OBG-type G domain-containing protein</fullName>
    </recommendedName>
</protein>
<dbReference type="AlphaFoldDB" id="A0A1J5TRK1"/>
<sequence>MNLQEIPTIGTADELIDRALRRASRVEESVRNTDYRARLTAVRKIHSVADNIANPLHSYVKVFPSFDTIHPFDRSIIDLTVGVDKLRKALGAADWARKEVLMVGTRYVPKARARKSAENTMKIMSEAYTKMTNILRQISKHLDFLISARSIFRNLPNVDTEQPLAVFAGAPNVGKSSLIGAISTGKPEVKSYPFTTKGVSLGHIKAKYDIIQVMDTPGLLDRPDLDRNDMEKQGIAALNHLEPVIVFLTDLSGTSGYSVETQKSLHEELKTRYSDYPWVDVYSKSDLEPEASLEYDDSISVSVMNDEGIEDLKSELMNIFFE</sequence>
<evidence type="ECO:0000259" key="3">
    <source>
        <dbReference type="PROSITE" id="PS51710"/>
    </source>
</evidence>
<dbReference type="Proteomes" id="UP000183615">
    <property type="component" value="Unassembled WGS sequence"/>
</dbReference>
<accession>A0A1J5TRK1</accession>